<feature type="binding site" evidence="3">
    <location>
        <position position="91"/>
    </location>
    <ligand>
        <name>Cu cation</name>
        <dbReference type="ChEBI" id="CHEBI:23378"/>
    </ligand>
</feature>
<keyword evidence="2 3" id="KW-0186">Copper</keyword>
<feature type="disulfide bond" description="Redox-active" evidence="4">
    <location>
        <begin position="91"/>
        <end position="95"/>
    </location>
</feature>
<evidence type="ECO:0000313" key="7">
    <source>
        <dbReference type="Proteomes" id="UP000061382"/>
    </source>
</evidence>
<dbReference type="CDD" id="cd02968">
    <property type="entry name" value="SCO"/>
    <property type="match status" value="1"/>
</dbReference>
<protein>
    <recommendedName>
        <fullName evidence="5">Thioredoxin domain-containing protein</fullName>
    </recommendedName>
</protein>
<name>A0A0P0CRY6_9BACT</name>
<dbReference type="PROSITE" id="PS51352">
    <property type="entry name" value="THIOREDOXIN_2"/>
    <property type="match status" value="1"/>
</dbReference>
<dbReference type="PATRIC" id="fig|512763.3.peg.407"/>
<evidence type="ECO:0000259" key="5">
    <source>
        <dbReference type="PROSITE" id="PS51352"/>
    </source>
</evidence>
<keyword evidence="3" id="KW-0479">Metal-binding</keyword>
<evidence type="ECO:0000313" key="6">
    <source>
        <dbReference type="EMBL" id="ALI97938.1"/>
    </source>
</evidence>
<dbReference type="PANTHER" id="PTHR12151">
    <property type="entry name" value="ELECTRON TRANSPORT PROTIN SCO1/SENC FAMILY MEMBER"/>
    <property type="match status" value="1"/>
</dbReference>
<dbReference type="STRING" id="512763.DC20_01825"/>
<dbReference type="InterPro" id="IPR036249">
    <property type="entry name" value="Thioredoxin-like_sf"/>
</dbReference>
<dbReference type="InterPro" id="IPR003782">
    <property type="entry name" value="SCO1/SenC"/>
</dbReference>
<dbReference type="GO" id="GO:0046872">
    <property type="term" value="F:metal ion binding"/>
    <property type="evidence" value="ECO:0007669"/>
    <property type="project" value="UniProtKB-KW"/>
</dbReference>
<evidence type="ECO:0000256" key="2">
    <source>
        <dbReference type="ARBA" id="ARBA00023008"/>
    </source>
</evidence>
<dbReference type="RefSeq" id="WP_062542261.1">
    <property type="nucleotide sequence ID" value="NZ_CP012643.1"/>
</dbReference>
<comment type="similarity">
    <text evidence="1">Belongs to the SCO1/2 family.</text>
</comment>
<dbReference type="AlphaFoldDB" id="A0A0P0CRY6"/>
<feature type="domain" description="Thioredoxin" evidence="5">
    <location>
        <begin position="53"/>
        <end position="219"/>
    </location>
</feature>
<reference evidence="6 7" key="1">
    <citation type="submission" date="2015-08" db="EMBL/GenBank/DDBJ databases">
        <title>Complete genome sequence of Rufibacter tibetensis strain 1351t, a radiation-resistant bacterium from tibet plateau.</title>
        <authorList>
            <person name="Dai J."/>
        </authorList>
    </citation>
    <scope>NUCLEOTIDE SEQUENCE [LARGE SCALE GENOMIC DNA]</scope>
    <source>
        <strain evidence="6 7">1351</strain>
    </source>
</reference>
<dbReference type="SUPFAM" id="SSF52833">
    <property type="entry name" value="Thioredoxin-like"/>
    <property type="match status" value="1"/>
</dbReference>
<evidence type="ECO:0000256" key="4">
    <source>
        <dbReference type="PIRSR" id="PIRSR603782-2"/>
    </source>
</evidence>
<keyword evidence="4" id="KW-1015">Disulfide bond</keyword>
<keyword evidence="7" id="KW-1185">Reference proteome</keyword>
<organism evidence="6 7">
    <name type="scientific">Rufibacter tibetensis</name>
    <dbReference type="NCBI Taxonomy" id="512763"/>
    <lineage>
        <taxon>Bacteria</taxon>
        <taxon>Pseudomonadati</taxon>
        <taxon>Bacteroidota</taxon>
        <taxon>Cytophagia</taxon>
        <taxon>Cytophagales</taxon>
        <taxon>Hymenobacteraceae</taxon>
        <taxon>Rufibacter</taxon>
    </lineage>
</organism>
<evidence type="ECO:0000256" key="3">
    <source>
        <dbReference type="PIRSR" id="PIRSR603782-1"/>
    </source>
</evidence>
<sequence length="227" mass="25604">MSPKKALVLGTLLLLPVLVFLFLKMFGVNRFSLRTYFPATVDSTQVAGEWKYDTTYHQVPDFKLTSHTGTAFSQKDLEGKIYVANFFFTSCKGPCTQMSTQLSRVQDAFRLQPDVRIISHTLKPQEDSPAVLSEYAESFKARPNKWIFLTGPENEIQRLAEKGYRLTSLESALPDGSPALLQSNRFVLVDKEKHVRGIYDGTDAADVDRLITEINVLLSEYNLDNGK</sequence>
<dbReference type="Proteomes" id="UP000061382">
    <property type="component" value="Chromosome"/>
</dbReference>
<accession>A0A0P0CRY6</accession>
<evidence type="ECO:0000256" key="1">
    <source>
        <dbReference type="ARBA" id="ARBA00010996"/>
    </source>
</evidence>
<dbReference type="EMBL" id="CP012643">
    <property type="protein sequence ID" value="ALI97938.1"/>
    <property type="molecule type" value="Genomic_DNA"/>
</dbReference>
<dbReference type="InterPro" id="IPR013766">
    <property type="entry name" value="Thioredoxin_domain"/>
</dbReference>
<dbReference type="OrthoDB" id="9811998at2"/>
<dbReference type="Gene3D" id="3.40.30.10">
    <property type="entry name" value="Glutaredoxin"/>
    <property type="match status" value="1"/>
</dbReference>
<dbReference type="KEGG" id="rti:DC20_01825"/>
<dbReference type="PANTHER" id="PTHR12151:SF25">
    <property type="entry name" value="LINALOOL DEHYDRATASE_ISOMERASE DOMAIN-CONTAINING PROTEIN"/>
    <property type="match status" value="1"/>
</dbReference>
<feature type="binding site" evidence="3">
    <location>
        <position position="95"/>
    </location>
    <ligand>
        <name>Cu cation</name>
        <dbReference type="ChEBI" id="CHEBI:23378"/>
    </ligand>
</feature>
<dbReference type="Pfam" id="PF02630">
    <property type="entry name" value="SCO1-SenC"/>
    <property type="match status" value="1"/>
</dbReference>
<proteinExistence type="inferred from homology"/>
<gene>
    <name evidence="6" type="ORF">DC20_01825</name>
</gene>